<organism evidence="2 3">
    <name type="scientific">Jaapia argillacea MUCL 33604</name>
    <dbReference type="NCBI Taxonomy" id="933084"/>
    <lineage>
        <taxon>Eukaryota</taxon>
        <taxon>Fungi</taxon>
        <taxon>Dikarya</taxon>
        <taxon>Basidiomycota</taxon>
        <taxon>Agaricomycotina</taxon>
        <taxon>Agaricomycetes</taxon>
        <taxon>Agaricomycetidae</taxon>
        <taxon>Jaapiales</taxon>
        <taxon>Jaapiaceae</taxon>
        <taxon>Jaapia</taxon>
    </lineage>
</organism>
<dbReference type="Proteomes" id="UP000027265">
    <property type="component" value="Unassembled WGS sequence"/>
</dbReference>
<reference evidence="3" key="1">
    <citation type="journal article" date="2014" name="Proc. Natl. Acad. Sci. U.S.A.">
        <title>Extensive sampling of basidiomycete genomes demonstrates inadequacy of the white-rot/brown-rot paradigm for wood decay fungi.</title>
        <authorList>
            <person name="Riley R."/>
            <person name="Salamov A.A."/>
            <person name="Brown D.W."/>
            <person name="Nagy L.G."/>
            <person name="Floudas D."/>
            <person name="Held B.W."/>
            <person name="Levasseur A."/>
            <person name="Lombard V."/>
            <person name="Morin E."/>
            <person name="Otillar R."/>
            <person name="Lindquist E.A."/>
            <person name="Sun H."/>
            <person name="LaButti K.M."/>
            <person name="Schmutz J."/>
            <person name="Jabbour D."/>
            <person name="Luo H."/>
            <person name="Baker S.E."/>
            <person name="Pisabarro A.G."/>
            <person name="Walton J.D."/>
            <person name="Blanchette R.A."/>
            <person name="Henrissat B."/>
            <person name="Martin F."/>
            <person name="Cullen D."/>
            <person name="Hibbett D.S."/>
            <person name="Grigoriev I.V."/>
        </authorList>
    </citation>
    <scope>NUCLEOTIDE SEQUENCE [LARGE SCALE GENOMIC DNA]</scope>
    <source>
        <strain evidence="3">MUCL 33604</strain>
    </source>
</reference>
<gene>
    <name evidence="2" type="ORF">JAAARDRAFT_30264</name>
</gene>
<feature type="signal peptide" evidence="1">
    <location>
        <begin position="1"/>
        <end position="19"/>
    </location>
</feature>
<accession>A0A067QID0</accession>
<dbReference type="HOGENOM" id="CLU_2469408_0_0_1"/>
<name>A0A067QID0_9AGAM</name>
<dbReference type="InParanoid" id="A0A067QID0"/>
<evidence type="ECO:0000313" key="3">
    <source>
        <dbReference type="Proteomes" id="UP000027265"/>
    </source>
</evidence>
<evidence type="ECO:0000313" key="2">
    <source>
        <dbReference type="EMBL" id="KDQ62361.1"/>
    </source>
</evidence>
<proteinExistence type="predicted"/>
<sequence>MYNLILMFVFPNRALIIVGEPIMTATYSVISSRLILGLHKFVNTNEFSTESEDIEMYGNTRLRSRLVFASGSSTTDSTTRTDTAITAP</sequence>
<keyword evidence="1" id="KW-0732">Signal</keyword>
<dbReference type="AlphaFoldDB" id="A0A067QID0"/>
<protein>
    <submittedName>
        <fullName evidence="2">Uncharacterized protein</fullName>
    </submittedName>
</protein>
<feature type="chain" id="PRO_5001644050" evidence="1">
    <location>
        <begin position="20"/>
        <end position="88"/>
    </location>
</feature>
<dbReference type="EMBL" id="KL197711">
    <property type="protein sequence ID" value="KDQ62361.1"/>
    <property type="molecule type" value="Genomic_DNA"/>
</dbReference>
<keyword evidence="3" id="KW-1185">Reference proteome</keyword>
<evidence type="ECO:0000256" key="1">
    <source>
        <dbReference type="SAM" id="SignalP"/>
    </source>
</evidence>